<dbReference type="Proteomes" id="UP000756921">
    <property type="component" value="Unassembled WGS sequence"/>
</dbReference>
<protein>
    <submittedName>
        <fullName evidence="1">Uncharacterized protein</fullName>
    </submittedName>
</protein>
<keyword evidence="2" id="KW-1185">Reference proteome</keyword>
<proteinExistence type="predicted"/>
<name>A0A9P6KN60_9PLEO</name>
<accession>A0A9P6KN60</accession>
<evidence type="ECO:0000313" key="2">
    <source>
        <dbReference type="Proteomes" id="UP000756921"/>
    </source>
</evidence>
<organism evidence="1 2">
    <name type="scientific">Paraphaeosphaeria minitans</name>
    <dbReference type="NCBI Taxonomy" id="565426"/>
    <lineage>
        <taxon>Eukaryota</taxon>
        <taxon>Fungi</taxon>
        <taxon>Dikarya</taxon>
        <taxon>Ascomycota</taxon>
        <taxon>Pezizomycotina</taxon>
        <taxon>Dothideomycetes</taxon>
        <taxon>Pleosporomycetidae</taxon>
        <taxon>Pleosporales</taxon>
        <taxon>Massarineae</taxon>
        <taxon>Didymosphaeriaceae</taxon>
        <taxon>Paraphaeosphaeria</taxon>
    </lineage>
</organism>
<gene>
    <name evidence="1" type="ORF">PMIN01_08936</name>
</gene>
<comment type="caution">
    <text evidence="1">The sequence shown here is derived from an EMBL/GenBank/DDBJ whole genome shotgun (WGS) entry which is preliminary data.</text>
</comment>
<dbReference type="EMBL" id="WJXW01000009">
    <property type="protein sequence ID" value="KAF9733253.1"/>
    <property type="molecule type" value="Genomic_DNA"/>
</dbReference>
<dbReference type="AlphaFoldDB" id="A0A9P6KN60"/>
<evidence type="ECO:0000313" key="1">
    <source>
        <dbReference type="EMBL" id="KAF9733253.1"/>
    </source>
</evidence>
<sequence>MPPPIPPYPTTTMPTRRSPAFLLPEPASRASFQSSAHKQNAVVVAGCWRRCEARTGWRKNCALKTHIPTYRTVPYLPTQEPRTARMHVSTHDGTRISTKASSCSSDHVVRSAFVRWEKKKERERPGCMLTSIFVVAGEKDGT</sequence>
<reference evidence="1" key="1">
    <citation type="journal article" date="2020" name="Mol. Plant Microbe Interact.">
        <title>Genome Sequence of the Biocontrol Agent Coniothyrium minitans strain Conio (IMI 134523).</title>
        <authorList>
            <person name="Patel D."/>
            <person name="Shittu T.A."/>
            <person name="Baroncelli R."/>
            <person name="Muthumeenakshi S."/>
            <person name="Osborne T.H."/>
            <person name="Janganan T.K."/>
            <person name="Sreenivasaprasad S."/>
        </authorList>
    </citation>
    <scope>NUCLEOTIDE SEQUENCE</scope>
    <source>
        <strain evidence="1">Conio</strain>
    </source>
</reference>